<dbReference type="EMBL" id="PYSW02000028">
    <property type="protein sequence ID" value="KAG2379608.1"/>
    <property type="molecule type" value="Genomic_DNA"/>
</dbReference>
<dbReference type="InterPro" id="IPR001841">
    <property type="entry name" value="Znf_RING"/>
</dbReference>
<dbReference type="AlphaFoldDB" id="A0AA88GJB1"/>
<evidence type="ECO:0000256" key="1">
    <source>
        <dbReference type="ARBA" id="ARBA00022723"/>
    </source>
</evidence>
<keyword evidence="3" id="KW-0862">Zinc</keyword>
<proteinExistence type="predicted"/>
<sequence length="234" mass="26857">MCRLLFFMIALLLFTNLVEASNQPKRGLTIQLHQAIEQRNSREVAKLLREGADFTEYVQYTFLRQNSFDVARYYHFEDEYNNIVKNWLTEVASTSKNGSHASSSFSNLSLQLVLLFIFLIVLCISICIAVGCLKILRTYWTPREVNSSSLSTQPQDATIEINNSRNLHSQSSSITPSNESLDEDHTLCCICFERKKDTALECGHVFCAYCANKCTTYCFTCRKRNSGRTIKIYY</sequence>
<reference evidence="8 9" key="1">
    <citation type="journal article" date="2018" name="BMC Genomics">
        <title>The genome of Naegleria lovaniensis, the basis for a comparative approach to unravel pathogenicity factors of the human pathogenic amoeba N. fowleri.</title>
        <authorList>
            <person name="Liechti N."/>
            <person name="Schurch N."/>
            <person name="Bruggmann R."/>
            <person name="Wittwer M."/>
        </authorList>
    </citation>
    <scope>NUCLEOTIDE SEQUENCE [LARGE SCALE GENOMIC DNA]</scope>
    <source>
        <strain evidence="8 9">ATCC 30569</strain>
    </source>
</reference>
<dbReference type="RefSeq" id="XP_044546870.1">
    <property type="nucleotide sequence ID" value="XM_044696617.1"/>
</dbReference>
<feature type="signal peptide" evidence="6">
    <location>
        <begin position="1"/>
        <end position="20"/>
    </location>
</feature>
<gene>
    <name evidence="8" type="ORF">C9374_006725</name>
</gene>
<feature type="domain" description="RING-type" evidence="7">
    <location>
        <begin position="188"/>
        <end position="222"/>
    </location>
</feature>
<dbReference type="Proteomes" id="UP000816034">
    <property type="component" value="Unassembled WGS sequence"/>
</dbReference>
<dbReference type="PROSITE" id="PS00518">
    <property type="entry name" value="ZF_RING_1"/>
    <property type="match status" value="1"/>
</dbReference>
<dbReference type="PROSITE" id="PS50089">
    <property type="entry name" value="ZF_RING_2"/>
    <property type="match status" value="1"/>
</dbReference>
<evidence type="ECO:0000256" key="6">
    <source>
        <dbReference type="SAM" id="SignalP"/>
    </source>
</evidence>
<dbReference type="GO" id="GO:0008270">
    <property type="term" value="F:zinc ion binding"/>
    <property type="evidence" value="ECO:0007669"/>
    <property type="project" value="UniProtKB-KW"/>
</dbReference>
<dbReference type="Gene3D" id="3.30.40.10">
    <property type="entry name" value="Zinc/RING finger domain, C3HC4 (zinc finger)"/>
    <property type="match status" value="1"/>
</dbReference>
<keyword evidence="2 4" id="KW-0863">Zinc-finger</keyword>
<dbReference type="GeneID" id="68099179"/>
<dbReference type="InterPro" id="IPR017907">
    <property type="entry name" value="Znf_RING_CS"/>
</dbReference>
<name>A0AA88GJB1_NAELO</name>
<evidence type="ECO:0000256" key="4">
    <source>
        <dbReference type="PROSITE-ProRule" id="PRU00175"/>
    </source>
</evidence>
<evidence type="ECO:0000313" key="8">
    <source>
        <dbReference type="EMBL" id="KAG2379608.1"/>
    </source>
</evidence>
<evidence type="ECO:0000256" key="2">
    <source>
        <dbReference type="ARBA" id="ARBA00022771"/>
    </source>
</evidence>
<dbReference type="SUPFAM" id="SSF57850">
    <property type="entry name" value="RING/U-box"/>
    <property type="match status" value="1"/>
</dbReference>
<evidence type="ECO:0000256" key="5">
    <source>
        <dbReference type="SAM" id="Phobius"/>
    </source>
</evidence>
<keyword evidence="5" id="KW-0812">Transmembrane</keyword>
<evidence type="ECO:0000313" key="9">
    <source>
        <dbReference type="Proteomes" id="UP000816034"/>
    </source>
</evidence>
<keyword evidence="1" id="KW-0479">Metal-binding</keyword>
<dbReference type="InterPro" id="IPR013083">
    <property type="entry name" value="Znf_RING/FYVE/PHD"/>
</dbReference>
<feature type="chain" id="PRO_5041711177" description="RING-type domain-containing protein" evidence="6">
    <location>
        <begin position="21"/>
        <end position="234"/>
    </location>
</feature>
<evidence type="ECO:0000259" key="7">
    <source>
        <dbReference type="PROSITE" id="PS50089"/>
    </source>
</evidence>
<accession>A0AA88GJB1</accession>
<keyword evidence="5" id="KW-1133">Transmembrane helix</keyword>
<evidence type="ECO:0000256" key="3">
    <source>
        <dbReference type="ARBA" id="ARBA00022833"/>
    </source>
</evidence>
<keyword evidence="9" id="KW-1185">Reference proteome</keyword>
<protein>
    <recommendedName>
        <fullName evidence="7">RING-type domain-containing protein</fullName>
    </recommendedName>
</protein>
<organism evidence="8 9">
    <name type="scientific">Naegleria lovaniensis</name>
    <name type="common">Amoeba</name>
    <dbReference type="NCBI Taxonomy" id="51637"/>
    <lineage>
        <taxon>Eukaryota</taxon>
        <taxon>Discoba</taxon>
        <taxon>Heterolobosea</taxon>
        <taxon>Tetramitia</taxon>
        <taxon>Eutetramitia</taxon>
        <taxon>Vahlkampfiidae</taxon>
        <taxon>Naegleria</taxon>
    </lineage>
</organism>
<feature type="transmembrane region" description="Helical" evidence="5">
    <location>
        <begin position="112"/>
        <end position="133"/>
    </location>
</feature>
<keyword evidence="6" id="KW-0732">Signal</keyword>
<comment type="caution">
    <text evidence="8">The sequence shown here is derived from an EMBL/GenBank/DDBJ whole genome shotgun (WGS) entry which is preliminary data.</text>
</comment>
<keyword evidence="5" id="KW-0472">Membrane</keyword>